<evidence type="ECO:0000313" key="1">
    <source>
        <dbReference type="EMBL" id="KKP65391.1"/>
    </source>
</evidence>
<dbReference type="Proteomes" id="UP000034127">
    <property type="component" value="Unassembled WGS sequence"/>
</dbReference>
<reference evidence="1 2" key="1">
    <citation type="journal article" date="2015" name="Nature">
        <title>rRNA introns, odd ribosomes, and small enigmatic genomes across a large radiation of phyla.</title>
        <authorList>
            <person name="Brown C.T."/>
            <person name="Hug L.A."/>
            <person name="Thomas B.C."/>
            <person name="Sharon I."/>
            <person name="Castelle C.J."/>
            <person name="Singh A."/>
            <person name="Wilkins M.J."/>
            <person name="Williams K.H."/>
            <person name="Banfield J.F."/>
        </authorList>
    </citation>
    <scope>NUCLEOTIDE SEQUENCE [LARGE SCALE GENOMIC DNA]</scope>
</reference>
<proteinExistence type="predicted"/>
<evidence type="ECO:0000313" key="2">
    <source>
        <dbReference type="Proteomes" id="UP000034127"/>
    </source>
</evidence>
<dbReference type="EMBL" id="LBPX01000056">
    <property type="protein sequence ID" value="KKP65391.1"/>
    <property type="molecule type" value="Genomic_DNA"/>
</dbReference>
<organism evidence="1 2">
    <name type="scientific">Candidatus Roizmanbacteria bacterium GW2011_GWC2_35_12</name>
    <dbReference type="NCBI Taxonomy" id="1618485"/>
    <lineage>
        <taxon>Bacteria</taxon>
        <taxon>Candidatus Roizmaniibacteriota</taxon>
    </lineage>
</organism>
<dbReference type="AlphaFoldDB" id="A0A0G0BP12"/>
<accession>A0A0G0BP12</accession>
<protein>
    <submittedName>
        <fullName evidence="1">Uncharacterized protein</fullName>
    </submittedName>
</protein>
<gene>
    <name evidence="1" type="ORF">UR63_C0056G0007</name>
</gene>
<comment type="caution">
    <text evidence="1">The sequence shown here is derived from an EMBL/GenBank/DDBJ whole genome shotgun (WGS) entry which is preliminary data.</text>
</comment>
<name>A0A0G0BP12_9BACT</name>
<sequence length="291" mass="34974">MLIIRFGKIIEYANSNQTWLKKAVEEFFGNSIDVDKYDHKILSGLFNEWFIFDFQPTISEATPVSQYYFKNPHSLSERQLKELEQIIKTEKYSMYQIKEVKKGEWLNLVDIFSGKSYKVYDIKGSSNTNDKGTLARRLAKVDGKWIVVGSDPLYFPITYTERSLNFFSKSKDSQKFNPKYIFDQFIKNQKEEKPDEDIKVKVFRGELERQYNSMIKKYKLKVNFEKLLDFVYRENYENHFAQFFKDLSVKLKIPEKVIFENLNFFQNIWNYFPHEVLNGLCPNEMYRRYDK</sequence>